<dbReference type="PRINTS" id="PR00305">
    <property type="entry name" value="1433ZETA"/>
</dbReference>
<keyword evidence="5" id="KW-1185">Reference proteome</keyword>
<evidence type="ECO:0000259" key="3">
    <source>
        <dbReference type="SMART" id="SM00101"/>
    </source>
</evidence>
<dbReference type="AlphaFoldDB" id="A0AAU9JJ07"/>
<evidence type="ECO:0000256" key="2">
    <source>
        <dbReference type="PIRSR" id="PIRSR000868-1"/>
    </source>
</evidence>
<comment type="caution">
    <text evidence="4">The sequence shown here is derived from an EMBL/GenBank/DDBJ whole genome shotgun (WGS) entry which is preliminary data.</text>
</comment>
<dbReference type="PIRSF" id="PIRSF000868">
    <property type="entry name" value="14-3-3"/>
    <property type="match status" value="1"/>
</dbReference>
<dbReference type="InterPro" id="IPR000308">
    <property type="entry name" value="14-3-3"/>
</dbReference>
<dbReference type="PANTHER" id="PTHR18860">
    <property type="entry name" value="14-3-3 PROTEIN"/>
    <property type="match status" value="1"/>
</dbReference>
<dbReference type="EMBL" id="CAJZBQ010000027">
    <property type="protein sequence ID" value="CAG9320817.1"/>
    <property type="molecule type" value="Genomic_DNA"/>
</dbReference>
<dbReference type="Pfam" id="PF00244">
    <property type="entry name" value="14-3-3"/>
    <property type="match status" value="1"/>
</dbReference>
<gene>
    <name evidence="4" type="ORF">BSTOLATCC_MIC27396</name>
</gene>
<accession>A0AAU9JJ07</accession>
<dbReference type="InterPro" id="IPR036815">
    <property type="entry name" value="14-3-3_dom_sf"/>
</dbReference>
<protein>
    <recommendedName>
        <fullName evidence="3">14-3-3 domain-containing protein</fullName>
    </recommendedName>
</protein>
<evidence type="ECO:0000313" key="4">
    <source>
        <dbReference type="EMBL" id="CAG9320817.1"/>
    </source>
</evidence>
<reference evidence="4" key="1">
    <citation type="submission" date="2021-09" db="EMBL/GenBank/DDBJ databases">
        <authorList>
            <consortium name="AG Swart"/>
            <person name="Singh M."/>
            <person name="Singh A."/>
            <person name="Seah K."/>
            <person name="Emmerich C."/>
        </authorList>
    </citation>
    <scope>NUCLEOTIDE SEQUENCE</scope>
    <source>
        <strain evidence="4">ATCC30299</strain>
    </source>
</reference>
<evidence type="ECO:0000313" key="5">
    <source>
        <dbReference type="Proteomes" id="UP001162131"/>
    </source>
</evidence>
<sequence>MDILKKADLGLKCGRYEQTLELLFTYLEKQETIISSHLELLEKSFRFVLASTRKGWRTLSQQAKESTNLPLLHTVYKSRVTKEIIAKCQRLINLIDIKVLPFLYEKREKVRAFKLIGDAYRYIAEVSTEEEHSKASEESLLAYQKVMEFSNYCVNELVFLRSLLNFSVFYYEILDNKIKALEVAKQALNTINNAEYPVKEHGEVEQLAGIIKENMKLWVGSE</sequence>
<dbReference type="SUPFAM" id="SSF48445">
    <property type="entry name" value="14-3-3 protein"/>
    <property type="match status" value="1"/>
</dbReference>
<dbReference type="InterPro" id="IPR023410">
    <property type="entry name" value="14-3-3_domain"/>
</dbReference>
<feature type="site" description="Interaction with phosphoserine on interacting protein" evidence="2">
    <location>
        <position position="53"/>
    </location>
</feature>
<feature type="domain" description="14-3-3" evidence="3">
    <location>
        <begin position="2"/>
        <end position="222"/>
    </location>
</feature>
<evidence type="ECO:0000256" key="1">
    <source>
        <dbReference type="ARBA" id="ARBA00006141"/>
    </source>
</evidence>
<feature type="site" description="Interaction with phosphoserine on interacting protein" evidence="2">
    <location>
        <position position="121"/>
    </location>
</feature>
<proteinExistence type="inferred from homology"/>
<comment type="similarity">
    <text evidence="1">Belongs to the 14-3-3 family.</text>
</comment>
<organism evidence="4 5">
    <name type="scientific">Blepharisma stoltei</name>
    <dbReference type="NCBI Taxonomy" id="1481888"/>
    <lineage>
        <taxon>Eukaryota</taxon>
        <taxon>Sar</taxon>
        <taxon>Alveolata</taxon>
        <taxon>Ciliophora</taxon>
        <taxon>Postciliodesmatophora</taxon>
        <taxon>Heterotrichea</taxon>
        <taxon>Heterotrichida</taxon>
        <taxon>Blepharismidae</taxon>
        <taxon>Blepharisma</taxon>
    </lineage>
</organism>
<dbReference type="SMART" id="SM00101">
    <property type="entry name" value="14_3_3"/>
    <property type="match status" value="1"/>
</dbReference>
<name>A0AAU9JJ07_9CILI</name>
<dbReference type="Proteomes" id="UP001162131">
    <property type="component" value="Unassembled WGS sequence"/>
</dbReference>
<dbReference type="Gene3D" id="1.20.190.20">
    <property type="entry name" value="14-3-3 domain"/>
    <property type="match status" value="1"/>
</dbReference>